<protein>
    <submittedName>
        <fullName evidence="2">GATOR complex protein NPRL2</fullName>
    </submittedName>
</protein>
<comment type="similarity">
    <text evidence="1">Belongs to the NPR2 family.</text>
</comment>
<name>A0A2R5GHQ1_9STRA</name>
<reference evidence="2 3" key="1">
    <citation type="submission" date="2017-12" db="EMBL/GenBank/DDBJ databases">
        <title>Sequencing, de novo assembly and annotation of complete genome of a new Thraustochytrid species, strain FCC1311.</title>
        <authorList>
            <person name="Sedici K."/>
            <person name="Godart F."/>
            <person name="Aiese Cigliano R."/>
            <person name="Sanseverino W."/>
            <person name="Barakat M."/>
            <person name="Ortet P."/>
            <person name="Marechal E."/>
            <person name="Cagnac O."/>
            <person name="Amato A."/>
        </authorList>
    </citation>
    <scope>NUCLEOTIDE SEQUENCE [LARGE SCALE GENOMIC DNA]</scope>
</reference>
<evidence type="ECO:0000256" key="1">
    <source>
        <dbReference type="ARBA" id="ARBA00008433"/>
    </source>
</evidence>
<dbReference type="InterPro" id="IPR009348">
    <property type="entry name" value="NPR2-like"/>
</dbReference>
<accession>A0A2R5GHQ1</accession>
<sequence length="462" mass="52656">MESKMESVFFAKFDDIVGPKVVCEVARPQSNLSIGQFGDANYEEESLLSANDGAFFDRVKDFIITKKQLCGSLLTVSDDMTGCKVMSYPLYVEDEKVYARNVFFFAFGFIFKEDVQVGAYEAVLRKLSDVMRSVEVESQFLSADDPSGVRDVLKQVVSDLSAFRESIVSVDERNVLALKLKPRLVDPTDVMDHQVPVQTRRMDQFVTKEYDLTIQQVIRYIDGERHVRLIAEESGVAVALVRRCVRQLLYFRCVRLVDIFQYSNSYTCTPRLVELVEDERLQKDCLHFVCAGRGEKPELWRVFGMYAFLHPCLTLRDFCTIQDPGAYNVNLRRLITFGVLHSLIRRVQTFPVLAPSVDKTELKGRDTLAKYRRLVAEKTSASLEHIRDASAENDLSFSNIFGDDVMQGTDQETDQEDESRALDFLVDGQHNLDSVCAELWCSSVDLRKTLSTDEDVVFINTN</sequence>
<proteinExistence type="inferred from homology"/>
<dbReference type="GO" id="GO:1990130">
    <property type="term" value="C:GATOR1 complex"/>
    <property type="evidence" value="ECO:0007669"/>
    <property type="project" value="TreeGrafter"/>
</dbReference>
<dbReference type="GO" id="GO:1904262">
    <property type="term" value="P:negative regulation of TORC1 signaling"/>
    <property type="evidence" value="ECO:0007669"/>
    <property type="project" value="TreeGrafter"/>
</dbReference>
<evidence type="ECO:0000313" key="3">
    <source>
        <dbReference type="Proteomes" id="UP000241890"/>
    </source>
</evidence>
<dbReference type="EMBL" id="BEYU01000030">
    <property type="protein sequence ID" value="GBG27404.1"/>
    <property type="molecule type" value="Genomic_DNA"/>
</dbReference>
<dbReference type="Proteomes" id="UP000241890">
    <property type="component" value="Unassembled WGS sequence"/>
</dbReference>
<comment type="caution">
    <text evidence="2">The sequence shown here is derived from an EMBL/GenBank/DDBJ whole genome shotgun (WGS) entry which is preliminary data.</text>
</comment>
<dbReference type="OrthoDB" id="338854at2759"/>
<dbReference type="GO" id="GO:0005774">
    <property type="term" value="C:vacuolar membrane"/>
    <property type="evidence" value="ECO:0007669"/>
    <property type="project" value="TreeGrafter"/>
</dbReference>
<dbReference type="PANTHER" id="PTHR12991">
    <property type="entry name" value="NITROGEN PERMEASE REGULATOR 2/TUMOR SUPPRESSOR CANDIDATE 4"/>
    <property type="match status" value="1"/>
</dbReference>
<organism evidence="2 3">
    <name type="scientific">Hondaea fermentalgiana</name>
    <dbReference type="NCBI Taxonomy" id="2315210"/>
    <lineage>
        <taxon>Eukaryota</taxon>
        <taxon>Sar</taxon>
        <taxon>Stramenopiles</taxon>
        <taxon>Bigyra</taxon>
        <taxon>Labyrinthulomycetes</taxon>
        <taxon>Thraustochytrida</taxon>
        <taxon>Thraustochytriidae</taxon>
        <taxon>Hondaea</taxon>
    </lineage>
</organism>
<dbReference type="Pfam" id="PF06218">
    <property type="entry name" value="NPR2"/>
    <property type="match status" value="2"/>
</dbReference>
<keyword evidence="3" id="KW-1185">Reference proteome</keyword>
<evidence type="ECO:0000313" key="2">
    <source>
        <dbReference type="EMBL" id="GBG27404.1"/>
    </source>
</evidence>
<gene>
    <name evidence="2" type="ORF">FCC1311_036262</name>
</gene>
<dbReference type="InParanoid" id="A0A2R5GHQ1"/>
<dbReference type="GO" id="GO:0010508">
    <property type="term" value="P:positive regulation of autophagy"/>
    <property type="evidence" value="ECO:0007669"/>
    <property type="project" value="TreeGrafter"/>
</dbReference>
<dbReference type="PANTHER" id="PTHR12991:SF10">
    <property type="entry name" value="GATOR COMPLEX PROTEIN NPRL2"/>
    <property type="match status" value="1"/>
</dbReference>
<dbReference type="AlphaFoldDB" id="A0A2R5GHQ1"/>
<dbReference type="GO" id="GO:0005096">
    <property type="term" value="F:GTPase activator activity"/>
    <property type="evidence" value="ECO:0007669"/>
    <property type="project" value="TreeGrafter"/>
</dbReference>